<dbReference type="Proteomes" id="UP000005475">
    <property type="component" value="Unassembled WGS sequence"/>
</dbReference>
<evidence type="ECO:0000313" key="2">
    <source>
        <dbReference type="Proteomes" id="UP000005475"/>
    </source>
</evidence>
<protein>
    <submittedName>
        <fullName evidence="1">Uncharacterized protein</fullName>
    </submittedName>
</protein>
<sequence>MRKEPEIRRVIERKRERFGYLFGNIIRWYIKVRIN</sequence>
<dbReference type="EMBL" id="AAXF02000050">
    <property type="protein sequence ID" value="EDO11099.1"/>
    <property type="molecule type" value="Genomic_DNA"/>
</dbReference>
<evidence type="ECO:0000313" key="1">
    <source>
        <dbReference type="EMBL" id="EDO11099.1"/>
    </source>
</evidence>
<gene>
    <name evidence="1" type="ORF">BACOVA_03000</name>
</gene>
<dbReference type="AlphaFoldDB" id="A0AAN3A6U5"/>
<proteinExistence type="predicted"/>
<organism evidence="1 2">
    <name type="scientific">Bacteroides ovatus (strain ATCC 8483 / DSM 1896 / JCM 5824 / BCRC 10623 / CCUG 4943 / NCTC 11153)</name>
    <dbReference type="NCBI Taxonomy" id="411476"/>
    <lineage>
        <taxon>Bacteria</taxon>
        <taxon>Pseudomonadati</taxon>
        <taxon>Bacteroidota</taxon>
        <taxon>Bacteroidia</taxon>
        <taxon>Bacteroidales</taxon>
        <taxon>Bacteroidaceae</taxon>
        <taxon>Bacteroides</taxon>
    </lineage>
</organism>
<reference evidence="2" key="2">
    <citation type="submission" date="2007-04" db="EMBL/GenBank/DDBJ databases">
        <title>Draft genome sequence of Bacteroides ovatus (ATCC 8483).</title>
        <authorList>
            <person name="Sudarsanam P."/>
            <person name="Ley R."/>
            <person name="Guruge J."/>
            <person name="Turnbaugh P.J."/>
            <person name="Mahowald M."/>
            <person name="Liep D."/>
            <person name="Gordon J."/>
        </authorList>
    </citation>
    <scope>NUCLEOTIDE SEQUENCE [LARGE SCALE GENOMIC DNA]</scope>
    <source>
        <strain evidence="2">ATCC 8483 / DSM 1896 / JCM 5824 / BCRC 10623 / CCUG 4943 / NCTC 11153</strain>
    </source>
</reference>
<comment type="caution">
    <text evidence="1">The sequence shown here is derived from an EMBL/GenBank/DDBJ whole genome shotgun (WGS) entry which is preliminary data.</text>
</comment>
<name>A0AAN3A6U5_BACO1</name>
<accession>A0AAN3A6U5</accession>
<reference evidence="1 2" key="1">
    <citation type="submission" date="2007-03" db="EMBL/GenBank/DDBJ databases">
        <authorList>
            <person name="Fulton L."/>
            <person name="Clifton S."/>
            <person name="Fulton B."/>
            <person name="Xu J."/>
            <person name="Minx P."/>
            <person name="Pepin K.H."/>
            <person name="Johnson M."/>
            <person name="Thiruvilangam P."/>
            <person name="Bhonagiri V."/>
            <person name="Nash W.E."/>
            <person name="Mardis E.R."/>
            <person name="Wilson R.K."/>
        </authorList>
    </citation>
    <scope>NUCLEOTIDE SEQUENCE [LARGE SCALE GENOMIC DNA]</scope>
    <source>
        <strain evidence="2">ATCC 8483 / DSM 1896 / JCM 5824 / BCRC 10623 / CCUG 4943 / NCTC 11153</strain>
    </source>
</reference>